<reference evidence="3 4" key="1">
    <citation type="submission" date="2012-02" db="EMBL/GenBank/DDBJ databases">
        <title>Shotgun genome sequence of Phaeospirillum photometricum DSM 122.</title>
        <authorList>
            <person name="Duquesne K."/>
            <person name="Sturgis J."/>
        </authorList>
    </citation>
    <scope>NUCLEOTIDE SEQUENCE [LARGE SCALE GENOMIC DNA]</scope>
    <source>
        <strain evidence="4">DSM122</strain>
    </source>
</reference>
<evidence type="ECO:0000313" key="4">
    <source>
        <dbReference type="Proteomes" id="UP000033220"/>
    </source>
</evidence>
<dbReference type="InterPro" id="IPR006016">
    <property type="entry name" value="UspA"/>
</dbReference>
<organism evidence="3 4">
    <name type="scientific">Pararhodospirillum photometricum DSM 122</name>
    <dbReference type="NCBI Taxonomy" id="1150469"/>
    <lineage>
        <taxon>Bacteria</taxon>
        <taxon>Pseudomonadati</taxon>
        <taxon>Pseudomonadota</taxon>
        <taxon>Alphaproteobacteria</taxon>
        <taxon>Rhodospirillales</taxon>
        <taxon>Rhodospirillaceae</taxon>
        <taxon>Pararhodospirillum</taxon>
    </lineage>
</organism>
<accession>H6SLE9</accession>
<dbReference type="STRING" id="1150469.RSPPHO_02188"/>
<dbReference type="HOGENOM" id="CLU_049301_5_2_5"/>
<keyword evidence="4" id="KW-1185">Reference proteome</keyword>
<evidence type="ECO:0000256" key="1">
    <source>
        <dbReference type="ARBA" id="ARBA00008791"/>
    </source>
</evidence>
<evidence type="ECO:0000259" key="2">
    <source>
        <dbReference type="Pfam" id="PF00582"/>
    </source>
</evidence>
<dbReference type="PRINTS" id="PR01438">
    <property type="entry name" value="UNVRSLSTRESS"/>
</dbReference>
<protein>
    <submittedName>
        <fullName evidence="3">UspA</fullName>
    </submittedName>
</protein>
<dbReference type="CDD" id="cd00293">
    <property type="entry name" value="USP-like"/>
    <property type="match status" value="1"/>
</dbReference>
<dbReference type="InterPro" id="IPR006015">
    <property type="entry name" value="Universal_stress_UspA"/>
</dbReference>
<dbReference type="Gene3D" id="3.40.50.12370">
    <property type="match status" value="1"/>
</dbReference>
<comment type="similarity">
    <text evidence="1">Belongs to the universal stress protein A family.</text>
</comment>
<dbReference type="PANTHER" id="PTHR46268">
    <property type="entry name" value="STRESS RESPONSE PROTEIN NHAX"/>
    <property type="match status" value="1"/>
</dbReference>
<feature type="domain" description="UspA" evidence="2">
    <location>
        <begin position="174"/>
        <end position="296"/>
    </location>
</feature>
<dbReference type="PATRIC" id="fig|1150469.3.peg.2461"/>
<dbReference type="Pfam" id="PF00582">
    <property type="entry name" value="Usp"/>
    <property type="match status" value="1"/>
</dbReference>
<gene>
    <name evidence="3" type="ORF">RSPPHO_02188</name>
</gene>
<dbReference type="AlphaFoldDB" id="H6SLE9"/>
<dbReference type="eggNOG" id="COG0589">
    <property type="taxonomic scope" value="Bacteria"/>
</dbReference>
<evidence type="ECO:0000313" key="3">
    <source>
        <dbReference type="EMBL" id="CCG08814.1"/>
    </source>
</evidence>
<sequence>MRQATASVTLWAQDQKHQHPNGRRTLTMKVVVHVDAGESWPRRAEAALRFVSLRGGGRILGVYGQMATVLPAYAYHGDKAAIGDEAAPQRQKFFEMLSGIEGISPDWHTIHSANPDFIASELTANAQYADLTILGQNDPRTADRVPADLAEQVVLNCGRPVLLIPYTGSFEYGFSRVLVAYNDSRESARALGDALPFIRGSEAWVSVVRHAPDKADPSDWRWIELLRRLEDHGVRATVETPTLNAIGVADFLLSKAADVSAELLVMGAYGKLGLPRMLRGSVTRDILRQMTLPVLLSH</sequence>
<dbReference type="EMBL" id="HE663493">
    <property type="protein sequence ID" value="CCG08814.1"/>
    <property type="molecule type" value="Genomic_DNA"/>
</dbReference>
<name>H6SLE9_PARPM</name>
<dbReference type="SUPFAM" id="SSF52402">
    <property type="entry name" value="Adenine nucleotide alpha hydrolases-like"/>
    <property type="match status" value="2"/>
</dbReference>
<dbReference type="Proteomes" id="UP000033220">
    <property type="component" value="Chromosome DSM 122"/>
</dbReference>
<dbReference type="KEGG" id="rpm:RSPPHO_02188"/>
<dbReference type="PANTHER" id="PTHR46268:SF15">
    <property type="entry name" value="UNIVERSAL STRESS PROTEIN HP_0031"/>
    <property type="match status" value="1"/>
</dbReference>
<proteinExistence type="inferred from homology"/>